<dbReference type="InterPro" id="IPR036724">
    <property type="entry name" value="Cobalamin-bd_sf"/>
</dbReference>
<evidence type="ECO:0000259" key="6">
    <source>
        <dbReference type="PROSITE" id="PS51918"/>
    </source>
</evidence>
<dbReference type="InterPro" id="IPR031003">
    <property type="entry name" value="BcpD_PhpK_rSAM"/>
</dbReference>
<keyword evidence="3" id="KW-0479">Metal-binding</keyword>
<dbReference type="SUPFAM" id="SSF102114">
    <property type="entry name" value="Radical SAM enzymes"/>
    <property type="match status" value="1"/>
</dbReference>
<evidence type="ECO:0000256" key="3">
    <source>
        <dbReference type="ARBA" id="ARBA00022723"/>
    </source>
</evidence>
<protein>
    <submittedName>
        <fullName evidence="7">tRNA-2-methylthio-N(6)-dimethylallyladenosine synthase</fullName>
        <ecNumber evidence="7">2.8.4.3</ecNumber>
    </submittedName>
</protein>
<dbReference type="SUPFAM" id="SSF52242">
    <property type="entry name" value="Cobalamin (vitamin B12)-binding domain"/>
    <property type="match status" value="1"/>
</dbReference>
<dbReference type="Proteomes" id="UP000191554">
    <property type="component" value="Unassembled WGS sequence"/>
</dbReference>
<dbReference type="InterPro" id="IPR058240">
    <property type="entry name" value="rSAM_sf"/>
</dbReference>
<dbReference type="InterPro" id="IPR051198">
    <property type="entry name" value="BchE-like"/>
</dbReference>
<dbReference type="Pfam" id="PF04055">
    <property type="entry name" value="Radical_SAM"/>
    <property type="match status" value="1"/>
</dbReference>
<reference evidence="7 8" key="1">
    <citation type="submission" date="2017-03" db="EMBL/GenBank/DDBJ databases">
        <title>Genome sequence of Clostridium hungatei DSM 14427.</title>
        <authorList>
            <person name="Poehlein A."/>
            <person name="Daniel R."/>
        </authorList>
    </citation>
    <scope>NUCLEOTIDE SEQUENCE [LARGE SCALE GENOMIC DNA]</scope>
    <source>
        <strain evidence="7 8">DSM 14427</strain>
    </source>
</reference>
<dbReference type="InterPro" id="IPR034466">
    <property type="entry name" value="Methyltransferase_Class_B"/>
</dbReference>
<dbReference type="CDD" id="cd01335">
    <property type="entry name" value="Radical_SAM"/>
    <property type="match status" value="1"/>
</dbReference>
<dbReference type="AlphaFoldDB" id="A0A1V4SNV1"/>
<feature type="domain" description="Radical SAM core" evidence="6">
    <location>
        <begin position="238"/>
        <end position="460"/>
    </location>
</feature>
<dbReference type="OrthoDB" id="2990459at2"/>
<keyword evidence="5" id="KW-0411">Iron-sulfur</keyword>
<dbReference type="GO" id="GO:0046872">
    <property type="term" value="F:metal ion binding"/>
    <property type="evidence" value="ECO:0007669"/>
    <property type="project" value="UniProtKB-KW"/>
</dbReference>
<dbReference type="SMART" id="SM00729">
    <property type="entry name" value="Elp3"/>
    <property type="match status" value="1"/>
</dbReference>
<dbReference type="RefSeq" id="WP_080063487.1">
    <property type="nucleotide sequence ID" value="NZ_MZGX01000005.1"/>
</dbReference>
<organism evidence="7 8">
    <name type="scientific">Ruminiclostridium hungatei</name>
    <name type="common">Clostridium hungatei</name>
    <dbReference type="NCBI Taxonomy" id="48256"/>
    <lineage>
        <taxon>Bacteria</taxon>
        <taxon>Bacillati</taxon>
        <taxon>Bacillota</taxon>
        <taxon>Clostridia</taxon>
        <taxon>Eubacteriales</taxon>
        <taxon>Oscillospiraceae</taxon>
        <taxon>Ruminiclostridium</taxon>
    </lineage>
</organism>
<gene>
    <name evidence="7" type="primary">miaB_1</name>
    <name evidence="7" type="ORF">CLHUN_10320</name>
</gene>
<keyword evidence="4" id="KW-0408">Iron</keyword>
<comment type="cofactor">
    <cofactor evidence="1">
        <name>[4Fe-4S] cluster</name>
        <dbReference type="ChEBI" id="CHEBI:49883"/>
    </cofactor>
</comment>
<sequence length="543" mass="62429">MNGERIDCLLIGNNQMVFSEYVDNIKKMGVGSGAYRDLNLSFIESDGKACSLSDLYNRQFPANVHGLLNYNNIFSATVGYLGTFLHRKGLSFDFINSFQEEKEYLADMLVQRKVMAIAITTTYYVSVLPILEIMDFIKARNTHVKIILGGPFIANQIKSLDQPSTYYLLKQIGADFYINSSQGELALTKLLYAIKNNTSCNNIDNVIYREADSYISNKISREENDLKSNLVDWNLFKNLGKRMVSVRTAISCPFSCAFCGFPHNAGEYTYIAPEYICSELDLIDMQPHINSVNFIDDTFNVPVNRFKEILRLFIDKKYKFKWNSHFRCQYADEETILLMKEAGCEGVFLGIESGSQRILENMNKKTSIEAYYRGIELLKKYGIISYASFIVGFPGETDETVKDTINFIETAKPDFYRTQLWYYDLMTPIHELKDKYKLRNSQFEWTHSTMNAKEAADWIDYIFLNVRNSIWLPQNDFDYPGLFNLLSRGWPISEVKAYITSFNELVRQKFEGSYKTSRSIEDNGADDDSFAGSLSGLDAEFDF</sequence>
<keyword evidence="7" id="KW-0808">Transferase</keyword>
<evidence type="ECO:0000256" key="2">
    <source>
        <dbReference type="ARBA" id="ARBA00022691"/>
    </source>
</evidence>
<dbReference type="GO" id="GO:0031419">
    <property type="term" value="F:cobalamin binding"/>
    <property type="evidence" value="ECO:0007669"/>
    <property type="project" value="InterPro"/>
</dbReference>
<dbReference type="PROSITE" id="PS51918">
    <property type="entry name" value="RADICAL_SAM"/>
    <property type="match status" value="1"/>
</dbReference>
<dbReference type="SFLD" id="SFLDS00029">
    <property type="entry name" value="Radical_SAM"/>
    <property type="match status" value="1"/>
</dbReference>
<dbReference type="InterPro" id="IPR023404">
    <property type="entry name" value="rSAM_horseshoe"/>
</dbReference>
<dbReference type="EMBL" id="MZGX01000005">
    <property type="protein sequence ID" value="OPX45145.1"/>
    <property type="molecule type" value="Genomic_DNA"/>
</dbReference>
<proteinExistence type="predicted"/>
<dbReference type="EC" id="2.8.4.3" evidence="7"/>
<accession>A0A1V4SNV1</accession>
<evidence type="ECO:0000313" key="7">
    <source>
        <dbReference type="EMBL" id="OPX45145.1"/>
    </source>
</evidence>
<dbReference type="GO" id="GO:0051539">
    <property type="term" value="F:4 iron, 4 sulfur cluster binding"/>
    <property type="evidence" value="ECO:0007669"/>
    <property type="project" value="UniProtKB-KW"/>
</dbReference>
<evidence type="ECO:0000256" key="4">
    <source>
        <dbReference type="ARBA" id="ARBA00023004"/>
    </source>
</evidence>
<evidence type="ECO:0000313" key="8">
    <source>
        <dbReference type="Proteomes" id="UP000191554"/>
    </source>
</evidence>
<name>A0A1V4SNV1_RUMHU</name>
<keyword evidence="8" id="KW-1185">Reference proteome</keyword>
<dbReference type="InterPro" id="IPR006638">
    <property type="entry name" value="Elp3/MiaA/NifB-like_rSAM"/>
</dbReference>
<comment type="caution">
    <text evidence="7">The sequence shown here is derived from an EMBL/GenBank/DDBJ whole genome shotgun (WGS) entry which is preliminary data.</text>
</comment>
<dbReference type="Gene3D" id="3.80.30.20">
    <property type="entry name" value="tm_1862 like domain"/>
    <property type="match status" value="1"/>
</dbReference>
<evidence type="ECO:0000256" key="1">
    <source>
        <dbReference type="ARBA" id="ARBA00001966"/>
    </source>
</evidence>
<dbReference type="GO" id="GO:0035597">
    <property type="term" value="F:tRNA-2-methylthio-N(6)-dimethylallyladenosine(37) synthase activity"/>
    <property type="evidence" value="ECO:0007669"/>
    <property type="project" value="UniProtKB-EC"/>
</dbReference>
<dbReference type="InterPro" id="IPR007197">
    <property type="entry name" value="rSAM"/>
</dbReference>
<dbReference type="SFLD" id="SFLDG01123">
    <property type="entry name" value="methyltransferase_(Class_B)"/>
    <property type="match status" value="1"/>
</dbReference>
<dbReference type="STRING" id="48256.CLHUN_10320"/>
<dbReference type="PANTHER" id="PTHR43409">
    <property type="entry name" value="ANAEROBIC MAGNESIUM-PROTOPORPHYRIN IX MONOMETHYL ESTER CYCLASE-RELATED"/>
    <property type="match status" value="1"/>
</dbReference>
<dbReference type="NCBIfam" id="TIGR04479">
    <property type="entry name" value="bcpD_PhpK_rSAM"/>
    <property type="match status" value="1"/>
</dbReference>
<dbReference type="SFLD" id="SFLDG01082">
    <property type="entry name" value="B12-binding_domain_containing"/>
    <property type="match status" value="1"/>
</dbReference>
<evidence type="ECO:0000256" key="5">
    <source>
        <dbReference type="ARBA" id="ARBA00023014"/>
    </source>
</evidence>
<keyword evidence="2" id="KW-0949">S-adenosyl-L-methionine</keyword>